<reference evidence="2 3" key="1">
    <citation type="journal article" date="2024" name="Microbiol. Resour. Announc.">
        <title>Genome annotations for the ascomycete fungi Trichoderma harzianum, Trichoderma aggressivum, and Purpureocillium lilacinum.</title>
        <authorList>
            <person name="Beijen E.P.W."/>
            <person name="Ohm R.A."/>
        </authorList>
    </citation>
    <scope>NUCLEOTIDE SEQUENCE [LARGE SCALE GENOMIC DNA]</scope>
    <source>
        <strain evidence="2 3">CBS 150709</strain>
    </source>
</reference>
<evidence type="ECO:0000313" key="3">
    <source>
        <dbReference type="Proteomes" id="UP001287286"/>
    </source>
</evidence>
<keyword evidence="3" id="KW-1185">Reference proteome</keyword>
<dbReference type="Proteomes" id="UP001287286">
    <property type="component" value="Unassembled WGS sequence"/>
</dbReference>
<evidence type="ECO:0000313" key="2">
    <source>
        <dbReference type="EMBL" id="KAK4077563.1"/>
    </source>
</evidence>
<gene>
    <name evidence="2" type="ORF">Purlil1_12325</name>
</gene>
<protein>
    <submittedName>
        <fullName evidence="2">Uncharacterized protein</fullName>
    </submittedName>
</protein>
<proteinExistence type="predicted"/>
<accession>A0ABR0BI93</accession>
<feature type="compositionally biased region" description="Polar residues" evidence="1">
    <location>
        <begin position="151"/>
        <end position="164"/>
    </location>
</feature>
<feature type="region of interest" description="Disordered" evidence="1">
    <location>
        <begin position="151"/>
        <end position="177"/>
    </location>
</feature>
<dbReference type="EMBL" id="JAWRVI010000098">
    <property type="protein sequence ID" value="KAK4077563.1"/>
    <property type="molecule type" value="Genomic_DNA"/>
</dbReference>
<name>A0ABR0BI93_PURLI</name>
<organism evidence="2 3">
    <name type="scientific">Purpureocillium lilacinum</name>
    <name type="common">Paecilomyces lilacinus</name>
    <dbReference type="NCBI Taxonomy" id="33203"/>
    <lineage>
        <taxon>Eukaryota</taxon>
        <taxon>Fungi</taxon>
        <taxon>Dikarya</taxon>
        <taxon>Ascomycota</taxon>
        <taxon>Pezizomycotina</taxon>
        <taxon>Sordariomycetes</taxon>
        <taxon>Hypocreomycetidae</taxon>
        <taxon>Hypocreales</taxon>
        <taxon>Ophiocordycipitaceae</taxon>
        <taxon>Purpureocillium</taxon>
    </lineage>
</organism>
<sequence>MVASRDTSCAYGYNRTAATAPENWRTRAKAMSRSCMRRKVAEDPGGLLVCRARRSEQAEPGGSGEGKGMSNPASQTLCAILFPRFHLRVRRCLVCNPPTTPPPGNCGPRAIPPTTEATNIEADCGRLPYRFERDTSRSFAIILGGADPRLSHSSTMSDITTSTAPGAISPLRHDPGERSTRQILDLPLTAPTLFPLRRGAPSSL</sequence>
<evidence type="ECO:0000256" key="1">
    <source>
        <dbReference type="SAM" id="MobiDB-lite"/>
    </source>
</evidence>
<comment type="caution">
    <text evidence="2">The sequence shown here is derived from an EMBL/GenBank/DDBJ whole genome shotgun (WGS) entry which is preliminary data.</text>
</comment>